<dbReference type="PROSITE" id="PS51387">
    <property type="entry name" value="FAD_PCMH"/>
    <property type="match status" value="1"/>
</dbReference>
<feature type="chain" id="PRO_5041312659" evidence="7">
    <location>
        <begin position="33"/>
        <end position="601"/>
    </location>
</feature>
<comment type="similarity">
    <text evidence="2">Belongs to the oxygen-dependent FAD-linked oxidoreductase family.</text>
</comment>
<dbReference type="Pfam" id="PF08031">
    <property type="entry name" value="BBE"/>
    <property type="match status" value="1"/>
</dbReference>
<keyword evidence="3" id="KW-0285">Flavoprotein</keyword>
<evidence type="ECO:0000256" key="1">
    <source>
        <dbReference type="ARBA" id="ARBA00001974"/>
    </source>
</evidence>
<organism evidence="9 10">
    <name type="scientific">Pleurostoma richardsiae</name>
    <dbReference type="NCBI Taxonomy" id="41990"/>
    <lineage>
        <taxon>Eukaryota</taxon>
        <taxon>Fungi</taxon>
        <taxon>Dikarya</taxon>
        <taxon>Ascomycota</taxon>
        <taxon>Pezizomycotina</taxon>
        <taxon>Sordariomycetes</taxon>
        <taxon>Sordariomycetidae</taxon>
        <taxon>Calosphaeriales</taxon>
        <taxon>Pleurostomataceae</taxon>
        <taxon>Pleurostoma</taxon>
    </lineage>
</organism>
<dbReference type="InterPro" id="IPR036318">
    <property type="entry name" value="FAD-bd_PCMH-like_sf"/>
</dbReference>
<dbReference type="PANTHER" id="PTHR42973:SF39">
    <property type="entry name" value="FAD-BINDING PCMH-TYPE DOMAIN-CONTAINING PROTEIN"/>
    <property type="match status" value="1"/>
</dbReference>
<dbReference type="Gene3D" id="3.30.465.10">
    <property type="match status" value="2"/>
</dbReference>
<feature type="domain" description="FAD-binding PCMH-type" evidence="8">
    <location>
        <begin position="127"/>
        <end position="310"/>
    </location>
</feature>
<gene>
    <name evidence="9" type="ORF">NKR23_g2008</name>
</gene>
<evidence type="ECO:0000259" key="8">
    <source>
        <dbReference type="PROSITE" id="PS51387"/>
    </source>
</evidence>
<comment type="caution">
    <text evidence="9">The sequence shown here is derived from an EMBL/GenBank/DDBJ whole genome shotgun (WGS) entry which is preliminary data.</text>
</comment>
<dbReference type="AlphaFoldDB" id="A0AA38S3L7"/>
<feature type="signal peptide" evidence="7">
    <location>
        <begin position="1"/>
        <end position="32"/>
    </location>
</feature>
<evidence type="ECO:0000256" key="7">
    <source>
        <dbReference type="SAM" id="SignalP"/>
    </source>
</evidence>
<evidence type="ECO:0000256" key="5">
    <source>
        <dbReference type="ARBA" id="ARBA00023002"/>
    </source>
</evidence>
<dbReference type="InterPro" id="IPR016166">
    <property type="entry name" value="FAD-bd_PCMH"/>
</dbReference>
<protein>
    <submittedName>
        <fullName evidence="9">FAD-binding domain-containing protein</fullName>
    </submittedName>
</protein>
<evidence type="ECO:0000256" key="2">
    <source>
        <dbReference type="ARBA" id="ARBA00005466"/>
    </source>
</evidence>
<keyword evidence="4" id="KW-0274">FAD</keyword>
<dbReference type="InterPro" id="IPR016169">
    <property type="entry name" value="FAD-bd_PCMH_sub2"/>
</dbReference>
<comment type="cofactor">
    <cofactor evidence="1">
        <name>FAD</name>
        <dbReference type="ChEBI" id="CHEBI:57692"/>
    </cofactor>
</comment>
<reference evidence="9" key="1">
    <citation type="submission" date="2022-07" db="EMBL/GenBank/DDBJ databases">
        <title>Fungi with potential for degradation of polypropylene.</title>
        <authorList>
            <person name="Gostincar C."/>
        </authorList>
    </citation>
    <scope>NUCLEOTIDE SEQUENCE</scope>
    <source>
        <strain evidence="9">EXF-13308</strain>
    </source>
</reference>
<dbReference type="GO" id="GO:0016491">
    <property type="term" value="F:oxidoreductase activity"/>
    <property type="evidence" value="ECO:0007669"/>
    <property type="project" value="UniProtKB-KW"/>
</dbReference>
<evidence type="ECO:0000313" key="9">
    <source>
        <dbReference type="EMBL" id="KAJ9155504.1"/>
    </source>
</evidence>
<proteinExistence type="inferred from homology"/>
<dbReference type="EMBL" id="JANBVO010000003">
    <property type="protein sequence ID" value="KAJ9155504.1"/>
    <property type="molecule type" value="Genomic_DNA"/>
</dbReference>
<name>A0AA38S3L7_9PEZI</name>
<accession>A0AA38S3L7</accession>
<evidence type="ECO:0000256" key="3">
    <source>
        <dbReference type="ARBA" id="ARBA00022630"/>
    </source>
</evidence>
<dbReference type="InterPro" id="IPR050416">
    <property type="entry name" value="FAD-linked_Oxidoreductase"/>
</dbReference>
<dbReference type="InterPro" id="IPR012951">
    <property type="entry name" value="BBE"/>
</dbReference>
<keyword evidence="10" id="KW-1185">Reference proteome</keyword>
<dbReference type="InterPro" id="IPR006094">
    <property type="entry name" value="Oxid_FAD_bind_N"/>
</dbReference>
<dbReference type="Pfam" id="PF01565">
    <property type="entry name" value="FAD_binding_4"/>
    <property type="match status" value="1"/>
</dbReference>
<keyword evidence="5" id="KW-0560">Oxidoreductase</keyword>
<evidence type="ECO:0000256" key="4">
    <source>
        <dbReference type="ARBA" id="ARBA00022827"/>
    </source>
</evidence>
<dbReference type="Proteomes" id="UP001174694">
    <property type="component" value="Unassembled WGS sequence"/>
</dbReference>
<dbReference type="PANTHER" id="PTHR42973">
    <property type="entry name" value="BINDING OXIDOREDUCTASE, PUTATIVE (AFU_ORTHOLOGUE AFUA_1G17690)-RELATED"/>
    <property type="match status" value="1"/>
</dbReference>
<evidence type="ECO:0000313" key="10">
    <source>
        <dbReference type="Proteomes" id="UP001174694"/>
    </source>
</evidence>
<feature type="region of interest" description="Disordered" evidence="6">
    <location>
        <begin position="43"/>
        <end position="63"/>
    </location>
</feature>
<dbReference type="SUPFAM" id="SSF56176">
    <property type="entry name" value="FAD-binding/transporter-associated domain-like"/>
    <property type="match status" value="1"/>
</dbReference>
<evidence type="ECO:0000256" key="6">
    <source>
        <dbReference type="SAM" id="MobiDB-lite"/>
    </source>
</evidence>
<dbReference type="GO" id="GO:0071949">
    <property type="term" value="F:FAD binding"/>
    <property type="evidence" value="ECO:0007669"/>
    <property type="project" value="InterPro"/>
</dbReference>
<sequence>MTCRYQSNKHTTPFLTLLILLPLLSLASLTHARASAPLCKSLPGTPSWPSPSSWARLNESTGGRLLQPPPPGAVCHPGQPTHDPSACAAVRAGWPTYEFHGADPVSSDWNQWNNDSCLPDPGYPCSGRGYPVFVVNASAAEHVTAAVQFARRYNVRLIVRSTGHDYIGRSTAPNSLSIWTRHMGGIRIHSGSFQPKGCGVSIPGDAVTAGAGTQMAELYEALDAVNSTVVGGGGKTVSVGGYLTGGGHGLLSPRRGLGADQVLEMEVVAPRGAVVTVNECQNEDLFWAMRGGGGSTFGIMTSVTLRTFPTPKLTNAVLLVAAPMSGPGATTYARVLDVVTYLVSQLPALGDAGLAGYTYLFRDMPSPFDGGRTLVGGMLASLALQDSLHGRVAIAALLAPIMARVRARWPEFLVVADVKTYGNFLGWFGDHFDASAAGTNMLVGSWLLGAEALTGNTSATREAVDGFLAGGLATAYLISGKGVWEAKPRGGGNAVLPAWREAYVHATVPVHFAPLNATAREDAFARLDALVSPLRKLAPGSGAYMNEANPREADWQRQFWGENYPRLLTIKRAVDPDDVLWCSPCVGNERWREIDGVLCQV</sequence>
<keyword evidence="7" id="KW-0732">Signal</keyword>